<reference evidence="2" key="2">
    <citation type="submission" date="2021-04" db="EMBL/GenBank/DDBJ databases">
        <authorList>
            <person name="Gilroy R."/>
        </authorList>
    </citation>
    <scope>NUCLEOTIDE SEQUENCE</scope>
    <source>
        <strain evidence="2">CHK169-2315</strain>
    </source>
</reference>
<dbReference type="EMBL" id="DXHX01000040">
    <property type="protein sequence ID" value="HIV74013.1"/>
    <property type="molecule type" value="Genomic_DNA"/>
</dbReference>
<dbReference type="Proteomes" id="UP000823937">
    <property type="component" value="Unassembled WGS sequence"/>
</dbReference>
<dbReference type="Pfam" id="PF08818">
    <property type="entry name" value="DUF1801"/>
    <property type="match status" value="1"/>
</dbReference>
<sequence>MTKEKPENVKAYIAQFPNKMQQKLQEVLACLKEFVPEAEISLKWGTPAFTYRRVLFTIAAFKQHINFYPTPTALRAFEEELTSYSTTKSA</sequence>
<dbReference type="InterPro" id="IPR014922">
    <property type="entry name" value="YdhG-like"/>
</dbReference>
<comment type="caution">
    <text evidence="2">The sequence shown here is derived from an EMBL/GenBank/DDBJ whole genome shotgun (WGS) entry which is preliminary data.</text>
</comment>
<dbReference type="AlphaFoldDB" id="A0A9D1PK76"/>
<protein>
    <submittedName>
        <fullName evidence="2">DUF1801 domain-containing protein</fullName>
    </submittedName>
</protein>
<evidence type="ECO:0000259" key="1">
    <source>
        <dbReference type="Pfam" id="PF08818"/>
    </source>
</evidence>
<reference evidence="2" key="1">
    <citation type="journal article" date="2021" name="PeerJ">
        <title>Extensive microbial diversity within the chicken gut microbiome revealed by metagenomics and culture.</title>
        <authorList>
            <person name="Gilroy R."/>
            <person name="Ravi A."/>
            <person name="Getino M."/>
            <person name="Pursley I."/>
            <person name="Horton D.L."/>
            <person name="Alikhan N.F."/>
            <person name="Baker D."/>
            <person name="Gharbi K."/>
            <person name="Hall N."/>
            <person name="Watson M."/>
            <person name="Adriaenssens E.M."/>
            <person name="Foster-Nyarko E."/>
            <person name="Jarju S."/>
            <person name="Secka A."/>
            <person name="Antonio M."/>
            <person name="Oren A."/>
            <person name="Chaudhuri R.R."/>
            <person name="La Ragione R."/>
            <person name="Hildebrand F."/>
            <person name="Pallen M.J."/>
        </authorList>
    </citation>
    <scope>NUCLEOTIDE SEQUENCE</scope>
    <source>
        <strain evidence="2">CHK169-2315</strain>
    </source>
</reference>
<name>A0A9D1PK76_9BACI</name>
<gene>
    <name evidence="2" type="ORF">H9895_02910</name>
</gene>
<evidence type="ECO:0000313" key="3">
    <source>
        <dbReference type="Proteomes" id="UP000823937"/>
    </source>
</evidence>
<proteinExistence type="predicted"/>
<accession>A0A9D1PK76</accession>
<feature type="domain" description="YdhG-like" evidence="1">
    <location>
        <begin position="21"/>
        <end position="89"/>
    </location>
</feature>
<dbReference type="SUPFAM" id="SSF159888">
    <property type="entry name" value="YdhG-like"/>
    <property type="match status" value="1"/>
</dbReference>
<dbReference type="Gene3D" id="3.90.1150.200">
    <property type="match status" value="1"/>
</dbReference>
<organism evidence="2 3">
    <name type="scientific">Candidatus Pseudogracilibacillus intestinigallinarum</name>
    <dbReference type="NCBI Taxonomy" id="2838742"/>
    <lineage>
        <taxon>Bacteria</taxon>
        <taxon>Bacillati</taxon>
        <taxon>Bacillota</taxon>
        <taxon>Bacilli</taxon>
        <taxon>Bacillales</taxon>
        <taxon>Bacillaceae</taxon>
        <taxon>Pseudogracilibacillus</taxon>
    </lineage>
</organism>
<evidence type="ECO:0000313" key="2">
    <source>
        <dbReference type="EMBL" id="HIV74013.1"/>
    </source>
</evidence>